<sequence>MSLELSYLLWSAVLAFAYVTAQAGAYRLQNGIVEVDPNRDIQPPADVLTGRATRALRNFHETYPVFVVLVIVVEFTGRSGALTECGTVIWFWARAAYLPIYVGGLGLVRSAVWAVSAAGLVLMLAGILI</sequence>
<dbReference type="SUPFAM" id="SSF161084">
    <property type="entry name" value="MAPEG domain-like"/>
    <property type="match status" value="1"/>
</dbReference>
<evidence type="ECO:0000313" key="6">
    <source>
        <dbReference type="EMBL" id="WEX83868.1"/>
    </source>
</evidence>
<evidence type="ECO:0000313" key="7">
    <source>
        <dbReference type="Proteomes" id="UP001235547"/>
    </source>
</evidence>
<evidence type="ECO:0000256" key="4">
    <source>
        <dbReference type="ARBA" id="ARBA00023136"/>
    </source>
</evidence>
<keyword evidence="3 5" id="KW-1133">Transmembrane helix</keyword>
<keyword evidence="7" id="KW-1185">Reference proteome</keyword>
<dbReference type="PANTHER" id="PTHR35371:SF1">
    <property type="entry name" value="BLR7753 PROTEIN"/>
    <property type="match status" value="1"/>
</dbReference>
<comment type="subcellular location">
    <subcellularLocation>
        <location evidence="1">Membrane</location>
    </subcellularLocation>
</comment>
<dbReference type="EMBL" id="CP120371">
    <property type="protein sequence ID" value="WEX83868.1"/>
    <property type="molecule type" value="Genomic_DNA"/>
</dbReference>
<dbReference type="RefSeq" id="WP_280734743.1">
    <property type="nucleotide sequence ID" value="NZ_CP120368.1"/>
</dbReference>
<evidence type="ECO:0000256" key="1">
    <source>
        <dbReference type="ARBA" id="ARBA00004370"/>
    </source>
</evidence>
<feature type="transmembrane region" description="Helical" evidence="5">
    <location>
        <begin position="100"/>
        <end position="128"/>
    </location>
</feature>
<evidence type="ECO:0000256" key="2">
    <source>
        <dbReference type="ARBA" id="ARBA00022692"/>
    </source>
</evidence>
<evidence type="ECO:0000256" key="3">
    <source>
        <dbReference type="ARBA" id="ARBA00022989"/>
    </source>
</evidence>
<gene>
    <name evidence="6" type="ORF">PYH38_002691</name>
</gene>
<dbReference type="Proteomes" id="UP001235547">
    <property type="component" value="Chromosome 1"/>
</dbReference>
<dbReference type="Pfam" id="PF01124">
    <property type="entry name" value="MAPEG"/>
    <property type="match status" value="1"/>
</dbReference>
<dbReference type="InterPro" id="IPR001129">
    <property type="entry name" value="Membr-assoc_MAPEG"/>
</dbReference>
<dbReference type="PANTHER" id="PTHR35371">
    <property type="entry name" value="INNER MEMBRANE PROTEIN"/>
    <property type="match status" value="1"/>
</dbReference>
<keyword evidence="4 5" id="KW-0472">Membrane</keyword>
<keyword evidence="2 5" id="KW-0812">Transmembrane</keyword>
<accession>A0ABY8CYZ3</accession>
<dbReference type="Gene3D" id="1.20.120.550">
    <property type="entry name" value="Membrane associated eicosanoid/glutathione metabolism-like domain"/>
    <property type="match status" value="1"/>
</dbReference>
<dbReference type="InterPro" id="IPR023352">
    <property type="entry name" value="MAPEG-like_dom_sf"/>
</dbReference>
<name>A0ABY8CYZ3_9HYPH</name>
<protein>
    <submittedName>
        <fullName evidence="6">MAPEG family protein</fullName>
    </submittedName>
</protein>
<evidence type="ECO:0000256" key="5">
    <source>
        <dbReference type="SAM" id="Phobius"/>
    </source>
</evidence>
<reference evidence="6 7" key="1">
    <citation type="submission" date="2023-03" db="EMBL/GenBank/DDBJ databases">
        <authorList>
            <person name="Kaur S."/>
            <person name="Espinosa-Saiz D."/>
            <person name="Velazquez E."/>
            <person name="Menendez E."/>
            <person name="diCenzo G.C."/>
        </authorList>
    </citation>
    <scope>NUCLEOTIDE SEQUENCE [LARGE SCALE GENOMIC DNA]</scope>
    <source>
        <strain evidence="6 7">LMG 27395</strain>
    </source>
</reference>
<proteinExistence type="predicted"/>
<organism evidence="6 7">
    <name type="scientific">Sinorhizobium numidicum</name>
    <dbReference type="NCBI Taxonomy" id="680248"/>
    <lineage>
        <taxon>Bacteria</taxon>
        <taxon>Pseudomonadati</taxon>
        <taxon>Pseudomonadota</taxon>
        <taxon>Alphaproteobacteria</taxon>
        <taxon>Hyphomicrobiales</taxon>
        <taxon>Rhizobiaceae</taxon>
        <taxon>Sinorhizobium/Ensifer group</taxon>
        <taxon>Sinorhizobium</taxon>
    </lineage>
</organism>